<dbReference type="Proteomes" id="UP001055167">
    <property type="component" value="Unassembled WGS sequence"/>
</dbReference>
<dbReference type="PANTHER" id="PTHR42760:SF40">
    <property type="entry name" value="3-OXOACYL-[ACYL-CARRIER-PROTEIN] REDUCTASE, CHLOROPLASTIC"/>
    <property type="match status" value="1"/>
</dbReference>
<organism evidence="2 3">
    <name type="scientific">Methylobacterium crusticola</name>
    <dbReference type="NCBI Taxonomy" id="1697972"/>
    <lineage>
        <taxon>Bacteria</taxon>
        <taxon>Pseudomonadati</taxon>
        <taxon>Pseudomonadota</taxon>
        <taxon>Alphaproteobacteria</taxon>
        <taxon>Hyphomicrobiales</taxon>
        <taxon>Methylobacteriaceae</taxon>
        <taxon>Methylobacterium</taxon>
    </lineage>
</organism>
<dbReference type="PRINTS" id="PR00081">
    <property type="entry name" value="GDHRDH"/>
</dbReference>
<evidence type="ECO:0000313" key="3">
    <source>
        <dbReference type="Proteomes" id="UP001055167"/>
    </source>
</evidence>
<comment type="caution">
    <text evidence="2">The sequence shown here is derived from an EMBL/GenBank/DDBJ whole genome shotgun (WGS) entry which is preliminary data.</text>
</comment>
<dbReference type="SUPFAM" id="SSF51735">
    <property type="entry name" value="NAD(P)-binding Rossmann-fold domains"/>
    <property type="match status" value="1"/>
</dbReference>
<comment type="similarity">
    <text evidence="1">Belongs to the short-chain dehydrogenases/reductases (SDR) family.</text>
</comment>
<dbReference type="InterPro" id="IPR002347">
    <property type="entry name" value="SDR_fam"/>
</dbReference>
<keyword evidence="3" id="KW-1185">Reference proteome</keyword>
<gene>
    <name evidence="2" type="primary">fabG_11</name>
    <name evidence="2" type="ORF">OPKNFCMD_2992</name>
</gene>
<evidence type="ECO:0000256" key="1">
    <source>
        <dbReference type="ARBA" id="ARBA00006484"/>
    </source>
</evidence>
<reference evidence="2" key="1">
    <citation type="journal article" date="2021" name="Front. Microbiol.">
        <title>Comprehensive Comparative Genomics and Phenotyping of Methylobacterium Species.</title>
        <authorList>
            <person name="Alessa O."/>
            <person name="Ogura Y."/>
            <person name="Fujitani Y."/>
            <person name="Takami H."/>
            <person name="Hayashi T."/>
            <person name="Sahin N."/>
            <person name="Tani A."/>
        </authorList>
    </citation>
    <scope>NUCLEOTIDE SEQUENCE</scope>
    <source>
        <strain evidence="2">KCTC 52305</strain>
    </source>
</reference>
<accession>A0ABQ4QZG1</accession>
<sequence length="264" mass="26459">MKRIGRNDRRESVSRIALVTGGGRGIGQEVCRVLAGAGLTVAAADIDGAAAGRTAADLPGGGHTGYAADVADEASVETLFAAAERDLGPVAVLVCNAGKLLLHEGRRPLIAETSLANWQDMLGVNATGTFLCARAFLRLRAGRPVADGRVVTVSSVAAQLGGYNASAAYIAAKAAVIGLTKAIAREGAPLGITANAVAPGLIDTDMMKLAAGGAGATPASAANVPLGRLGRPRDVAEAVAFLASPASAYVTGTTLDVNGGYRMQ</sequence>
<dbReference type="EMBL" id="BPQH01000008">
    <property type="protein sequence ID" value="GJD50255.1"/>
    <property type="molecule type" value="Genomic_DNA"/>
</dbReference>
<protein>
    <submittedName>
        <fullName evidence="2">3-oxoacyl-[acyl-carrier-protein] reductase FabG</fullName>
    </submittedName>
</protein>
<dbReference type="PRINTS" id="PR00080">
    <property type="entry name" value="SDRFAMILY"/>
</dbReference>
<proteinExistence type="inferred from homology"/>
<reference evidence="2" key="2">
    <citation type="submission" date="2021-08" db="EMBL/GenBank/DDBJ databases">
        <authorList>
            <person name="Tani A."/>
            <person name="Ola A."/>
            <person name="Ogura Y."/>
            <person name="Katsura K."/>
            <person name="Hayashi T."/>
        </authorList>
    </citation>
    <scope>NUCLEOTIDE SEQUENCE</scope>
    <source>
        <strain evidence="2">KCTC 52305</strain>
    </source>
</reference>
<dbReference type="InterPro" id="IPR036291">
    <property type="entry name" value="NAD(P)-bd_dom_sf"/>
</dbReference>
<name>A0ABQ4QZG1_9HYPH</name>
<evidence type="ECO:0000313" key="2">
    <source>
        <dbReference type="EMBL" id="GJD50255.1"/>
    </source>
</evidence>
<dbReference type="PANTHER" id="PTHR42760">
    <property type="entry name" value="SHORT-CHAIN DEHYDROGENASES/REDUCTASES FAMILY MEMBER"/>
    <property type="match status" value="1"/>
</dbReference>
<dbReference type="Pfam" id="PF13561">
    <property type="entry name" value="adh_short_C2"/>
    <property type="match status" value="1"/>
</dbReference>
<dbReference type="Gene3D" id="3.40.50.720">
    <property type="entry name" value="NAD(P)-binding Rossmann-like Domain"/>
    <property type="match status" value="1"/>
</dbReference>